<dbReference type="Gene3D" id="3.40.50.1390">
    <property type="entry name" value="Resolvase, N-terminal catalytic domain"/>
    <property type="match status" value="1"/>
</dbReference>
<dbReference type="InterPro" id="IPR038109">
    <property type="entry name" value="DNA_bind_recomb_sf"/>
</dbReference>
<dbReference type="HOGENOM" id="CLU_010686_0_5_9"/>
<feature type="domain" description="Recombinase" evidence="3">
    <location>
        <begin position="178"/>
        <end position="304"/>
    </location>
</feature>
<dbReference type="Pfam" id="PF13408">
    <property type="entry name" value="Zn_ribbon_recom"/>
    <property type="match status" value="1"/>
</dbReference>
<evidence type="ECO:0000313" key="5">
    <source>
        <dbReference type="Proteomes" id="UP000007887"/>
    </source>
</evidence>
<dbReference type="Pfam" id="PF00239">
    <property type="entry name" value="Resolvase"/>
    <property type="match status" value="1"/>
</dbReference>
<feature type="domain" description="Resolvase/invertase-type recombinase catalytic" evidence="2">
    <location>
        <begin position="22"/>
        <end position="170"/>
    </location>
</feature>
<proteinExistence type="predicted"/>
<evidence type="ECO:0000313" key="4">
    <source>
        <dbReference type="EMBL" id="BAL83109.1"/>
    </source>
</evidence>
<dbReference type="PANTHER" id="PTHR30461">
    <property type="entry name" value="DNA-INVERTASE FROM LAMBDOID PROPHAGE"/>
    <property type="match status" value="1"/>
</dbReference>
<feature type="compositionally biased region" description="Basic and acidic residues" evidence="1">
    <location>
        <begin position="591"/>
        <end position="604"/>
    </location>
</feature>
<dbReference type="GO" id="GO:0003677">
    <property type="term" value="F:DNA binding"/>
    <property type="evidence" value="ECO:0007669"/>
    <property type="project" value="InterPro"/>
</dbReference>
<dbReference type="InterPro" id="IPR025827">
    <property type="entry name" value="Zn_ribbon_recom_dom"/>
</dbReference>
<dbReference type="InterPro" id="IPR011109">
    <property type="entry name" value="DNA_bind_recombinase_dom"/>
</dbReference>
<evidence type="ECO:0000259" key="2">
    <source>
        <dbReference type="PROSITE" id="PS51736"/>
    </source>
</evidence>
<dbReference type="InterPro" id="IPR036162">
    <property type="entry name" value="Resolvase-like_N_sf"/>
</dbReference>
<name>I0GQS2_SELRL</name>
<dbReference type="EMBL" id="AP012292">
    <property type="protein sequence ID" value="BAL83109.1"/>
    <property type="molecule type" value="Genomic_DNA"/>
</dbReference>
<feature type="region of interest" description="Disordered" evidence="1">
    <location>
        <begin position="591"/>
        <end position="622"/>
    </location>
</feature>
<dbReference type="RefSeq" id="WP_014424546.1">
    <property type="nucleotide sequence ID" value="NC_017068.1"/>
</dbReference>
<protein>
    <submittedName>
        <fullName evidence="4">Putative DNA recombinase</fullName>
    </submittedName>
</protein>
<dbReference type="PROSITE" id="PS51736">
    <property type="entry name" value="RECOMBINASES_3"/>
    <property type="match status" value="1"/>
</dbReference>
<dbReference type="CDD" id="cd00338">
    <property type="entry name" value="Ser_Recombinase"/>
    <property type="match status" value="1"/>
</dbReference>
<evidence type="ECO:0000259" key="3">
    <source>
        <dbReference type="PROSITE" id="PS51737"/>
    </source>
</evidence>
<dbReference type="eggNOG" id="COG1961">
    <property type="taxonomic scope" value="Bacteria"/>
</dbReference>
<dbReference type="AlphaFoldDB" id="I0GQS2"/>
<sequence>MAETEVIKAHNFHDKHPKALRRVAAYCRVSTDSEEQATSYKSQIVYYSEKIRNTPGWLLAGVYADEGISGTSFDKRKEFKRMIEDCLAGKIDMVLTKSLSRFSRNTEDIIKYVRMLREKAIPIIFEEEHINTCSMDGELMLTILGAIYQQEIHNTSSHVRLGLKMKMRRGEPIGSIKVYGYNYDKVTKKLTINNQEAKVVRFIFQKYAEGLGALRICRELERCGIKAPKAEFWSPPVIMSTIKNVKYRGDLLLGKMYTRDPISQKQISNFGEREKYYVRNHHEAIVEPELFDKVQEILRKRRKQNKIDRVTGKHIERKPRESKQGEVFVKKIYCAECGKTFIKKRRMRRSRKNVLIKWQCYGFAYHGNNCRNTRAWDNSWIEKAFVESFNLLCRTGEVSIGSFLDMMKTVLCKKEQERKSLGKNIKSQISVMQKQMDDLLSCRLDGSINEQVFSVKYESLRKKLDKANVEAKMIASQVARENGLTARIKDLQTKLRQSGPLDKFDAKIFDSVVERALIGRDGDTEYITFIYRNGEENSFNLEKFQKAVELKRQLNMVSAHYKKEKSVSCASMYSAVSKQGMDLLPLDDKQGNGQCAHEKNRTDMTDSVTTEDGVEYSSKPINKGNTHSEAYEKCSMRSVNSLLHYDMSTKDDMSSPLDMEGMMMTPKMAEKKCSMRSVNTGQGAWHFRSTEDGHVRFFQSCPGPGRGSPLYLSGYDEDGAG</sequence>
<accession>I0GQS2</accession>
<dbReference type="InterPro" id="IPR050639">
    <property type="entry name" value="SSR_resolvase"/>
</dbReference>
<dbReference type="SUPFAM" id="SSF53041">
    <property type="entry name" value="Resolvase-like"/>
    <property type="match status" value="1"/>
</dbReference>
<dbReference type="PATRIC" id="fig|927704.6.peg.1444"/>
<dbReference type="GO" id="GO:0000150">
    <property type="term" value="F:DNA strand exchange activity"/>
    <property type="evidence" value="ECO:0007669"/>
    <property type="project" value="InterPro"/>
</dbReference>
<dbReference type="Pfam" id="PF07508">
    <property type="entry name" value="Recombinase"/>
    <property type="match status" value="1"/>
</dbReference>
<evidence type="ECO:0000256" key="1">
    <source>
        <dbReference type="SAM" id="MobiDB-lite"/>
    </source>
</evidence>
<dbReference type="OrthoDB" id="1628005at2"/>
<reference evidence="4 5" key="1">
    <citation type="submission" date="2011-10" db="EMBL/GenBank/DDBJ databases">
        <title>Whole genome sequence of Selenomonas ruminantium subsp. lactilytica TAM6421.</title>
        <authorList>
            <person name="Oguchi A."/>
            <person name="Ankai A."/>
            <person name="Kaneko J."/>
            <person name="Yamada-Narita S."/>
            <person name="Fukui S."/>
            <person name="Takahashi M."/>
            <person name="Onodera T."/>
            <person name="Kojima S."/>
            <person name="Fushimi T."/>
            <person name="Abe N."/>
            <person name="Kamio Y."/>
            <person name="Yamazaki S."/>
            <person name="Fujita N."/>
        </authorList>
    </citation>
    <scope>NUCLEOTIDE SEQUENCE [LARGE SCALE GENOMIC DNA]</scope>
    <source>
        <strain evidence="5">NBRC 103574 / TAM6421</strain>
    </source>
</reference>
<dbReference type="Gene3D" id="3.90.1750.20">
    <property type="entry name" value="Putative Large Serine Recombinase, Chain B, Domain 2"/>
    <property type="match status" value="1"/>
</dbReference>
<dbReference type="KEGG" id="sri:SELR_14010"/>
<gene>
    <name evidence="4" type="ordered locus">SELR_14010</name>
</gene>
<organism evidence="4 5">
    <name type="scientific">Selenomonas ruminantium subsp. lactilytica (strain NBRC 103574 / TAM6421)</name>
    <dbReference type="NCBI Taxonomy" id="927704"/>
    <lineage>
        <taxon>Bacteria</taxon>
        <taxon>Bacillati</taxon>
        <taxon>Bacillota</taxon>
        <taxon>Negativicutes</taxon>
        <taxon>Selenomonadales</taxon>
        <taxon>Selenomonadaceae</taxon>
        <taxon>Selenomonas</taxon>
    </lineage>
</organism>
<dbReference type="PROSITE" id="PS51737">
    <property type="entry name" value="RECOMBINASE_DNA_BIND"/>
    <property type="match status" value="1"/>
</dbReference>
<dbReference type="InterPro" id="IPR006119">
    <property type="entry name" value="Resolv_N"/>
</dbReference>
<dbReference type="SMART" id="SM00857">
    <property type="entry name" value="Resolvase"/>
    <property type="match status" value="1"/>
</dbReference>
<dbReference type="Proteomes" id="UP000007887">
    <property type="component" value="Chromosome"/>
</dbReference>
<dbReference type="PANTHER" id="PTHR30461:SF23">
    <property type="entry name" value="DNA RECOMBINASE-RELATED"/>
    <property type="match status" value="1"/>
</dbReference>